<evidence type="ECO:0000313" key="3">
    <source>
        <dbReference type="Proteomes" id="UP001526147"/>
    </source>
</evidence>
<dbReference type="SMART" id="SM00471">
    <property type="entry name" value="HDc"/>
    <property type="match status" value="1"/>
</dbReference>
<dbReference type="Gene3D" id="1.10.472.50">
    <property type="entry name" value="HD-domain/PDEase-like"/>
    <property type="match status" value="1"/>
</dbReference>
<dbReference type="InterPro" id="IPR006674">
    <property type="entry name" value="HD_domain"/>
</dbReference>
<dbReference type="PANTHER" id="PTHR33594:SF1">
    <property type="entry name" value="HD_PDEASE DOMAIN-CONTAINING PROTEIN"/>
    <property type="match status" value="1"/>
</dbReference>
<comment type="caution">
    <text evidence="2">The sequence shown here is derived from an EMBL/GenBank/DDBJ whole genome shotgun (WGS) entry which is preliminary data.</text>
</comment>
<gene>
    <name evidence="2" type="ORF">OIH86_22590</name>
</gene>
<keyword evidence="3" id="KW-1185">Reference proteome</keyword>
<dbReference type="PANTHER" id="PTHR33594">
    <property type="entry name" value="SUPERFAMILY HYDROLASE, PUTATIVE (AFU_ORTHOLOGUE AFUA_1G03035)-RELATED"/>
    <property type="match status" value="1"/>
</dbReference>
<dbReference type="Proteomes" id="UP001526147">
    <property type="component" value="Unassembled WGS sequence"/>
</dbReference>
<organism evidence="2 3">
    <name type="scientific">Metabacillus halosaccharovorans</name>
    <dbReference type="NCBI Taxonomy" id="930124"/>
    <lineage>
        <taxon>Bacteria</taxon>
        <taxon>Bacillati</taxon>
        <taxon>Bacillota</taxon>
        <taxon>Bacilli</taxon>
        <taxon>Bacillales</taxon>
        <taxon>Bacillaceae</taxon>
        <taxon>Metabacillus</taxon>
    </lineage>
</organism>
<name>A0ABT3DNH1_9BACI</name>
<accession>A0ABT3DNH1</accession>
<dbReference type="Gene3D" id="1.20.58.1910">
    <property type="match status" value="1"/>
</dbReference>
<dbReference type="PROSITE" id="PS51831">
    <property type="entry name" value="HD"/>
    <property type="match status" value="1"/>
</dbReference>
<evidence type="ECO:0000259" key="1">
    <source>
        <dbReference type="PROSITE" id="PS51831"/>
    </source>
</evidence>
<evidence type="ECO:0000313" key="2">
    <source>
        <dbReference type="EMBL" id="MCV9888444.1"/>
    </source>
</evidence>
<dbReference type="InterPro" id="IPR003607">
    <property type="entry name" value="HD/PDEase_dom"/>
</dbReference>
<feature type="domain" description="HD" evidence="1">
    <location>
        <begin position="26"/>
        <end position="127"/>
    </location>
</feature>
<reference evidence="2 3" key="1">
    <citation type="submission" date="2022-10" db="EMBL/GenBank/DDBJ databases">
        <title>Draft genome assembly of moderately radiation resistant bacterium Metabacillus halosaccharovorans.</title>
        <authorList>
            <person name="Pal S."/>
            <person name="Gopinathan A."/>
        </authorList>
    </citation>
    <scope>NUCLEOTIDE SEQUENCE [LARGE SCALE GENOMIC DNA]</scope>
    <source>
        <strain evidence="2 3">VITHBRA001</strain>
    </source>
</reference>
<dbReference type="SUPFAM" id="SSF109604">
    <property type="entry name" value="HD-domain/PDEase-like"/>
    <property type="match status" value="1"/>
</dbReference>
<sequence>MNSEDIIENITKYVYKLFEHEESGHDKWHIDRVRKLAVSIAEKENANVFIVELAAILHDLIDEKVKETIRLDILEVEKLLKMQRVHKDDRDKVLKIIDSISFRKNISQNELSIEGKIVQDADRLDAIGAIGIARTFSFAGSRGHIIYDPEKKNNHHAIQHFYDKLLKLKELMNTETAKYIAEERHLFLEHYLQQFYSEWGTTTEK</sequence>
<dbReference type="EMBL" id="JAOYEY010000050">
    <property type="protein sequence ID" value="MCV9888444.1"/>
    <property type="molecule type" value="Genomic_DNA"/>
</dbReference>
<dbReference type="RefSeq" id="WP_264144535.1">
    <property type="nucleotide sequence ID" value="NZ_JAOYEY010000050.1"/>
</dbReference>
<dbReference type="Pfam" id="PF01966">
    <property type="entry name" value="HD"/>
    <property type="match status" value="1"/>
</dbReference>
<protein>
    <submittedName>
        <fullName evidence="2">HD domain-containing protein</fullName>
    </submittedName>
</protein>
<proteinExistence type="predicted"/>
<dbReference type="CDD" id="cd00077">
    <property type="entry name" value="HDc"/>
    <property type="match status" value="1"/>
</dbReference>